<gene>
    <name evidence="2" type="ORF">P691DRAFT_826485</name>
</gene>
<dbReference type="OrthoDB" id="5803672at2759"/>
<organism evidence="2 3">
    <name type="scientific">Macrolepiota fuliginosa MF-IS2</name>
    <dbReference type="NCBI Taxonomy" id="1400762"/>
    <lineage>
        <taxon>Eukaryota</taxon>
        <taxon>Fungi</taxon>
        <taxon>Dikarya</taxon>
        <taxon>Basidiomycota</taxon>
        <taxon>Agaricomycotina</taxon>
        <taxon>Agaricomycetes</taxon>
        <taxon>Agaricomycetidae</taxon>
        <taxon>Agaricales</taxon>
        <taxon>Agaricineae</taxon>
        <taxon>Agaricaceae</taxon>
        <taxon>Macrolepiota</taxon>
    </lineage>
</organism>
<reference evidence="2" key="1">
    <citation type="submission" date="2020-11" db="EMBL/GenBank/DDBJ databases">
        <authorList>
            <consortium name="DOE Joint Genome Institute"/>
            <person name="Ahrendt S."/>
            <person name="Riley R."/>
            <person name="Andreopoulos W."/>
            <person name="Labutti K."/>
            <person name="Pangilinan J."/>
            <person name="Ruiz-Duenas F.J."/>
            <person name="Barrasa J.M."/>
            <person name="Sanchez-Garcia M."/>
            <person name="Camarero S."/>
            <person name="Miyauchi S."/>
            <person name="Serrano A."/>
            <person name="Linde D."/>
            <person name="Babiker R."/>
            <person name="Drula E."/>
            <person name="Ayuso-Fernandez I."/>
            <person name="Pacheco R."/>
            <person name="Padilla G."/>
            <person name="Ferreira P."/>
            <person name="Barriuso J."/>
            <person name="Kellner H."/>
            <person name="Castanera R."/>
            <person name="Alfaro M."/>
            <person name="Ramirez L."/>
            <person name="Pisabarro A.G."/>
            <person name="Kuo A."/>
            <person name="Tritt A."/>
            <person name="Lipzen A."/>
            <person name="He G."/>
            <person name="Yan M."/>
            <person name="Ng V."/>
            <person name="Cullen D."/>
            <person name="Martin F."/>
            <person name="Rosso M.-N."/>
            <person name="Henrissat B."/>
            <person name="Hibbett D."/>
            <person name="Martinez A.T."/>
            <person name="Grigoriev I.V."/>
        </authorList>
    </citation>
    <scope>NUCLEOTIDE SEQUENCE</scope>
    <source>
        <strain evidence="2">MF-IS2</strain>
    </source>
</reference>
<dbReference type="AlphaFoldDB" id="A0A9P5WW69"/>
<comment type="caution">
    <text evidence="2">The sequence shown here is derived from an EMBL/GenBank/DDBJ whole genome shotgun (WGS) entry which is preliminary data.</text>
</comment>
<protein>
    <submittedName>
        <fullName evidence="2">Uncharacterized protein</fullName>
    </submittedName>
</protein>
<keyword evidence="1" id="KW-0732">Signal</keyword>
<dbReference type="EMBL" id="MU153024">
    <property type="protein sequence ID" value="KAF9439998.1"/>
    <property type="molecule type" value="Genomic_DNA"/>
</dbReference>
<feature type="chain" id="PRO_5040109665" evidence="1">
    <location>
        <begin position="24"/>
        <end position="377"/>
    </location>
</feature>
<name>A0A9P5WW69_9AGAR</name>
<feature type="signal peptide" evidence="1">
    <location>
        <begin position="1"/>
        <end position="23"/>
    </location>
</feature>
<evidence type="ECO:0000256" key="1">
    <source>
        <dbReference type="SAM" id="SignalP"/>
    </source>
</evidence>
<evidence type="ECO:0000313" key="2">
    <source>
        <dbReference type="EMBL" id="KAF9439998.1"/>
    </source>
</evidence>
<keyword evidence="3" id="KW-1185">Reference proteome</keyword>
<proteinExistence type="predicted"/>
<accession>A0A9P5WW69</accession>
<dbReference type="Proteomes" id="UP000807342">
    <property type="component" value="Unassembled WGS sequence"/>
</dbReference>
<sequence length="377" mass="41207">MLSFRWTGTLLAYLLSISNPSEQTPSETCFSSAGTLGSLVECLEKYTVPEKYYDQASYRKAQPTGPQREAWFTAVTSLLSTDNNCSSAIVPSALQDVYGAASFADTDGQSFCVLYEQTVSPSSGLFEKGWGFMVVPSSRNGVSRLLHLSAPHPFYEIGTTAQATDLFKETGAKSLLIPGRMLPAYNIPSTCITSPSKTVYYMTDPVHNDLEPFFDANRAIWEWQTQNGGCPSSSCAFIQFHGKATTTCAQDDIFLSTGLANGTWYTDGVDRPIKRLKKQLNIAFNSGTNTSMPLTISLPSDSRCTLTATKNIVGRYLNNYPITFSHDVCTQSSDPGSTNGVFIDVEQAAVVRGTSAREAWVQALKATFIEMHMNTEM</sequence>
<evidence type="ECO:0000313" key="3">
    <source>
        <dbReference type="Proteomes" id="UP000807342"/>
    </source>
</evidence>